<dbReference type="AlphaFoldDB" id="A0A934VWD6"/>
<comment type="caution">
    <text evidence="2">The sequence shown here is derived from an EMBL/GenBank/DDBJ whole genome shotgun (WGS) entry which is preliminary data.</text>
</comment>
<dbReference type="Pfam" id="PF10127">
    <property type="entry name" value="RlaP"/>
    <property type="match status" value="2"/>
</dbReference>
<keyword evidence="3" id="KW-1185">Reference proteome</keyword>
<protein>
    <submittedName>
        <fullName evidence="2">Nucleotidyltransferase domain-containing protein</fullName>
    </submittedName>
</protein>
<dbReference type="PANTHER" id="PTHR34817:SF2">
    <property type="entry name" value="NUCLEOTIDYLTRANSFERASE"/>
    <property type="match status" value="1"/>
</dbReference>
<dbReference type="PANTHER" id="PTHR34817">
    <property type="entry name" value="NUCLEOTIDYLTRANSFERASE"/>
    <property type="match status" value="1"/>
</dbReference>
<dbReference type="RefSeq" id="WP_200271040.1">
    <property type="nucleotide sequence ID" value="NZ_JAENIJ010000018.1"/>
</dbReference>
<evidence type="ECO:0000313" key="3">
    <source>
        <dbReference type="Proteomes" id="UP000603141"/>
    </source>
</evidence>
<evidence type="ECO:0000313" key="2">
    <source>
        <dbReference type="EMBL" id="MBK1883175.1"/>
    </source>
</evidence>
<proteinExistence type="predicted"/>
<gene>
    <name evidence="2" type="ORF">JIN85_12165</name>
</gene>
<accession>A0A934VWD6</accession>
<feature type="coiled-coil region" evidence="1">
    <location>
        <begin position="564"/>
        <end position="591"/>
    </location>
</feature>
<keyword evidence="1" id="KW-0175">Coiled coil</keyword>
<name>A0A934VWD6_9BACT</name>
<dbReference type="InterPro" id="IPR018775">
    <property type="entry name" value="RlaP"/>
</dbReference>
<organism evidence="2 3">
    <name type="scientific">Luteolibacter pohnpeiensis</name>
    <dbReference type="NCBI Taxonomy" id="454153"/>
    <lineage>
        <taxon>Bacteria</taxon>
        <taxon>Pseudomonadati</taxon>
        <taxon>Verrucomicrobiota</taxon>
        <taxon>Verrucomicrobiia</taxon>
        <taxon>Verrucomicrobiales</taxon>
        <taxon>Verrucomicrobiaceae</taxon>
        <taxon>Luteolibacter</taxon>
    </lineage>
</organism>
<dbReference type="Proteomes" id="UP000603141">
    <property type="component" value="Unassembled WGS sequence"/>
</dbReference>
<evidence type="ECO:0000256" key="1">
    <source>
        <dbReference type="SAM" id="Coils"/>
    </source>
</evidence>
<dbReference type="EMBL" id="JAENIJ010000018">
    <property type="protein sequence ID" value="MBK1883175.1"/>
    <property type="molecule type" value="Genomic_DNA"/>
</dbReference>
<sequence>MTVDQIPFLLQRIESEREVKILYACESGSRAWGFASPDSDYDIRFIFVRNSETYLSVRDYFDSIELPLEGLLDAGGWDVRKSLRLLGKSNGALVEWLHSPIVYHEEPGFLSRWRSAAREVFSAKASSDHYRGLGKQMILGKLGAETVRAKDYLYAMRALLSASWVSEGNGAPPVPFADLLAQAPAELLPEIDQLLRYKSVSDEGERMPRNPKIDRFLAARLEKLEELAPTLSRGPEDLQVLDALLVNEVSQGANHRAISSNDFSLDEVRKPELLLFEAVAGSRCYGTQLEHSDEDLRGIFVAPMPFVLGLDQIEQVSDERGDEVYYEIGRFMELLLKNNPNALELIAMPEDCVRYQHPLFKLLEPSLFLSKLCVKTFGEYAMGQIRKARGLNKKIVNPQPEQRKSLLEFCHVPQGQGSVGLEDWLKDRGINQEDCGLTAVQNSPGIYAIYHNDGHIYRGVISRKDPDSLVFSSVPKEATPIGWMHCNQDAFQAHCKAHREYWEWVANRNEERFQNNAGHGRGYDSKNLMHTIRLLEMAEEIAKEGVLRIRRPNRDYLLRIRAGEFAYEDLVEQAERKLEELKSAFACSQLQDVPDRAKVNELLVRIRSEFARSNQPMPQHF</sequence>
<reference evidence="2" key="1">
    <citation type="submission" date="2021-01" db="EMBL/GenBank/DDBJ databases">
        <title>Modified the classification status of verrucomicrobia.</title>
        <authorList>
            <person name="Feng X."/>
        </authorList>
    </citation>
    <scope>NUCLEOTIDE SEQUENCE</scope>
    <source>
        <strain evidence="2">KCTC 22041</strain>
    </source>
</reference>